<organism evidence="5 6">
    <name type="scientific">Leptotrichia wadei</name>
    <dbReference type="NCBI Taxonomy" id="157687"/>
    <lineage>
        <taxon>Bacteria</taxon>
        <taxon>Fusobacteriati</taxon>
        <taxon>Fusobacteriota</taxon>
        <taxon>Fusobacteriia</taxon>
        <taxon>Fusobacteriales</taxon>
        <taxon>Leptotrichiaceae</taxon>
        <taxon>Leptotrichia</taxon>
    </lineage>
</organism>
<dbReference type="PROSITE" id="PS51898">
    <property type="entry name" value="TYR_RECOMBINASE"/>
    <property type="match status" value="1"/>
</dbReference>
<evidence type="ECO:0000313" key="5">
    <source>
        <dbReference type="EMBL" id="BBM42067.1"/>
    </source>
</evidence>
<sequence>MRNPNGTGSIFKKKGKSRKPYIVRAAAYLTEEGKYKRPIIGSAETLKEAKKILFEFNSRNLNVDYADLKLIDLFNRWTESNHVKNIKTEETFYRYSTDFKSIFEDILEYKFIFLDYKDYQTRLDKYAKNKGKAALTVLKSIYVDAIKNKIVSENIPLYLESSSQITKTVERVVFEDNFVRLLWKRYENTKDRYSAMILMLFYSGMRSADLLRIENKNINLKERYFVTGSKTEAGMNRQIPIHHLIFPIIKKFMNDDKYLFKEQYDSLKYQFDKILSEYNTSGNLHSIRHTFITKMRRLKNESASKIKKIVGHKEKDITDGVYTHWTIKELRDVINKLVY</sequence>
<keyword evidence="3" id="KW-0233">DNA recombination</keyword>
<dbReference type="GO" id="GO:0015074">
    <property type="term" value="P:DNA integration"/>
    <property type="evidence" value="ECO:0007669"/>
    <property type="project" value="InterPro"/>
</dbReference>
<protein>
    <submittedName>
        <fullName evidence="5">Site-specific recombinase, phage integrase family</fullName>
    </submittedName>
</protein>
<reference evidence="5 6" key="1">
    <citation type="submission" date="2019-07" db="EMBL/GenBank/DDBJ databases">
        <title>Complete Genome Sequence of Leptotrichia wadei Strain JCM16777.</title>
        <authorList>
            <person name="Watanabe S."/>
            <person name="Cui L."/>
        </authorList>
    </citation>
    <scope>NUCLEOTIDE SEQUENCE [LARGE SCALE GENOMIC DNA]</scope>
    <source>
        <strain evidence="5 6">JCM16777</strain>
    </source>
</reference>
<evidence type="ECO:0000313" key="6">
    <source>
        <dbReference type="Proteomes" id="UP000321943"/>
    </source>
</evidence>
<dbReference type="KEGG" id="lwd:JCM16777_0311"/>
<dbReference type="GeneID" id="84803674"/>
<dbReference type="PANTHER" id="PTHR30349:SF64">
    <property type="entry name" value="PROPHAGE INTEGRASE INTD-RELATED"/>
    <property type="match status" value="1"/>
</dbReference>
<gene>
    <name evidence="5" type="ORF">JCM16777_0311</name>
</gene>
<proteinExistence type="inferred from homology"/>
<dbReference type="Proteomes" id="UP000321943">
    <property type="component" value="Chromosome"/>
</dbReference>
<dbReference type="EMBL" id="AP019829">
    <property type="protein sequence ID" value="BBM42067.1"/>
    <property type="molecule type" value="Genomic_DNA"/>
</dbReference>
<feature type="domain" description="Tyr recombinase" evidence="4">
    <location>
        <begin position="169"/>
        <end position="335"/>
    </location>
</feature>
<dbReference type="InterPro" id="IPR002104">
    <property type="entry name" value="Integrase_catalytic"/>
</dbReference>
<dbReference type="Gene3D" id="1.10.150.130">
    <property type="match status" value="1"/>
</dbReference>
<dbReference type="SUPFAM" id="SSF56349">
    <property type="entry name" value="DNA breaking-rejoining enzymes"/>
    <property type="match status" value="1"/>
</dbReference>
<name>A0A7U6QYD3_9FUSO</name>
<dbReference type="RefSeq" id="WP_018499339.1">
    <property type="nucleotide sequence ID" value="NZ_AP019829.2"/>
</dbReference>
<evidence type="ECO:0000256" key="1">
    <source>
        <dbReference type="ARBA" id="ARBA00008857"/>
    </source>
</evidence>
<dbReference type="InterPro" id="IPR011010">
    <property type="entry name" value="DNA_brk_join_enz"/>
</dbReference>
<dbReference type="InterPro" id="IPR013762">
    <property type="entry name" value="Integrase-like_cat_sf"/>
</dbReference>
<dbReference type="AlphaFoldDB" id="A0A7U6QYD3"/>
<dbReference type="Pfam" id="PF00589">
    <property type="entry name" value="Phage_integrase"/>
    <property type="match status" value="1"/>
</dbReference>
<dbReference type="Gene3D" id="1.10.443.10">
    <property type="entry name" value="Intergrase catalytic core"/>
    <property type="match status" value="1"/>
</dbReference>
<accession>A0A7U6QYD3</accession>
<dbReference type="InterPro" id="IPR050090">
    <property type="entry name" value="Tyrosine_recombinase_XerCD"/>
</dbReference>
<evidence type="ECO:0000259" key="4">
    <source>
        <dbReference type="PROSITE" id="PS51898"/>
    </source>
</evidence>
<dbReference type="PANTHER" id="PTHR30349">
    <property type="entry name" value="PHAGE INTEGRASE-RELATED"/>
    <property type="match status" value="1"/>
</dbReference>
<evidence type="ECO:0000256" key="2">
    <source>
        <dbReference type="ARBA" id="ARBA00023125"/>
    </source>
</evidence>
<keyword evidence="2" id="KW-0238">DNA-binding</keyword>
<dbReference type="CDD" id="cd00397">
    <property type="entry name" value="DNA_BRE_C"/>
    <property type="match status" value="1"/>
</dbReference>
<comment type="similarity">
    <text evidence="1">Belongs to the 'phage' integrase family.</text>
</comment>
<dbReference type="GO" id="GO:0006310">
    <property type="term" value="P:DNA recombination"/>
    <property type="evidence" value="ECO:0007669"/>
    <property type="project" value="UniProtKB-KW"/>
</dbReference>
<evidence type="ECO:0000256" key="3">
    <source>
        <dbReference type="ARBA" id="ARBA00023172"/>
    </source>
</evidence>
<dbReference type="GO" id="GO:0003677">
    <property type="term" value="F:DNA binding"/>
    <property type="evidence" value="ECO:0007669"/>
    <property type="project" value="UniProtKB-KW"/>
</dbReference>
<dbReference type="InterPro" id="IPR010998">
    <property type="entry name" value="Integrase_recombinase_N"/>
</dbReference>